<evidence type="ECO:0000256" key="7">
    <source>
        <dbReference type="ARBA" id="ARBA00023163"/>
    </source>
</evidence>
<keyword evidence="3" id="KW-0808">Transferase</keyword>
<feature type="domain" description="HTH gntR-type" evidence="9">
    <location>
        <begin position="15"/>
        <end position="83"/>
    </location>
</feature>
<protein>
    <submittedName>
        <fullName evidence="10">HTH-type transcriptional regulatory protein GabR</fullName>
    </submittedName>
</protein>
<comment type="caution">
    <text evidence="10">The sequence shown here is derived from an EMBL/GenBank/DDBJ whole genome shotgun (WGS) entry which is preliminary data.</text>
</comment>
<reference evidence="10 11" key="1">
    <citation type="submission" date="2016-08" db="EMBL/GenBank/DDBJ databases">
        <title>Genome sequencing of Paenibacillus sp. TI45-13ar, isolated from Korean traditional nuruk.</title>
        <authorList>
            <person name="Kim S.-J."/>
        </authorList>
    </citation>
    <scope>NUCLEOTIDE SEQUENCE [LARGE SCALE GENOMIC DNA]</scope>
    <source>
        <strain evidence="10 11">TI45-13ar</strain>
    </source>
</reference>
<feature type="compositionally biased region" description="Polar residues" evidence="8">
    <location>
        <begin position="137"/>
        <end position="147"/>
    </location>
</feature>
<keyword evidence="11" id="KW-1185">Reference proteome</keyword>
<evidence type="ECO:0000313" key="11">
    <source>
        <dbReference type="Proteomes" id="UP000094578"/>
    </source>
</evidence>
<dbReference type="PROSITE" id="PS50949">
    <property type="entry name" value="HTH_GNTR"/>
    <property type="match status" value="1"/>
</dbReference>
<dbReference type="AlphaFoldDB" id="A0A1E3L7W1"/>
<dbReference type="PATRIC" id="fig|1886670.3.peg.837"/>
<evidence type="ECO:0000256" key="8">
    <source>
        <dbReference type="SAM" id="MobiDB-lite"/>
    </source>
</evidence>
<dbReference type="GO" id="GO:0003700">
    <property type="term" value="F:DNA-binding transcription factor activity"/>
    <property type="evidence" value="ECO:0007669"/>
    <property type="project" value="InterPro"/>
</dbReference>
<sequence length="511" mass="57499">MDITIAYQRAIQTYQHKYLALYHALREGILGGSLASGTRLPSTRDLAAMYGLSRGSVSEAYDMLLAEGYVQSAVGKGTFVIEQPTVSGKEVHIEASSYINEKAPLSSLSVWGQRIIQMEQEIIQFRKDHSDQRDDQTPSAISNTRPPLEQISFQSGDIMLEGSSQTSWKSAMSAASKDLQKSTTDSALTTVQGDIGLREAICNHVGRTRGITATAEQVVLCSGSMEVITLLCQLLINEDDQVILEDPCYSGMRRAIIACGGVIQPAPLDEHGVIPQDWKARLLFVTPGRQFPTGAVLPLARRQQLLEWANTHSAWIIEDDYDSEFRWSGRPIEPLKALDQTDSVIYVGSFSKSMFSSLRLGYAILPTVLAEALTAAKRLYDPLPPARLEQRALARFMIRGDYVRHLRRMTRLYRSRYDVFQQSIQEERLDELFDWQQTDCGLHAYATWKHDATRYNQWMTIARTYGVIWRDAADYQLTPSAPSACFIFAHLSEPQIMEGVKRLQQSWESLQ</sequence>
<dbReference type="PANTHER" id="PTHR46577">
    <property type="entry name" value="HTH-TYPE TRANSCRIPTIONAL REGULATORY PROTEIN GABR"/>
    <property type="match status" value="1"/>
</dbReference>
<dbReference type="Gene3D" id="3.40.640.10">
    <property type="entry name" value="Type I PLP-dependent aspartate aminotransferase-like (Major domain)"/>
    <property type="match status" value="1"/>
</dbReference>
<name>A0A1E3L7W1_9BACL</name>
<dbReference type="InterPro" id="IPR036390">
    <property type="entry name" value="WH_DNA-bd_sf"/>
</dbReference>
<evidence type="ECO:0000256" key="1">
    <source>
        <dbReference type="ARBA" id="ARBA00001933"/>
    </source>
</evidence>
<accession>A0A1E3L7W1</accession>
<keyword evidence="5" id="KW-0805">Transcription regulation</keyword>
<dbReference type="SUPFAM" id="SSF53383">
    <property type="entry name" value="PLP-dependent transferases"/>
    <property type="match status" value="1"/>
</dbReference>
<keyword evidence="4" id="KW-0663">Pyridoxal phosphate</keyword>
<comment type="similarity">
    <text evidence="2">In the C-terminal section; belongs to the class-I pyridoxal-phosphate-dependent aminotransferase family.</text>
</comment>
<dbReference type="EMBL" id="MDER01000028">
    <property type="protein sequence ID" value="ODP29838.1"/>
    <property type="molecule type" value="Genomic_DNA"/>
</dbReference>
<dbReference type="Proteomes" id="UP000094578">
    <property type="component" value="Unassembled WGS sequence"/>
</dbReference>
<organism evidence="10 11">
    <name type="scientific">Paenibacillus nuruki</name>
    <dbReference type="NCBI Taxonomy" id="1886670"/>
    <lineage>
        <taxon>Bacteria</taxon>
        <taxon>Bacillati</taxon>
        <taxon>Bacillota</taxon>
        <taxon>Bacilli</taxon>
        <taxon>Bacillales</taxon>
        <taxon>Paenibacillaceae</taxon>
        <taxon>Paenibacillus</taxon>
    </lineage>
</organism>
<evidence type="ECO:0000256" key="2">
    <source>
        <dbReference type="ARBA" id="ARBA00005384"/>
    </source>
</evidence>
<dbReference type="STRING" id="1886670.PTI45_00816"/>
<keyword evidence="6" id="KW-0238">DNA-binding</keyword>
<feature type="region of interest" description="Disordered" evidence="8">
    <location>
        <begin position="127"/>
        <end position="147"/>
    </location>
</feature>
<evidence type="ECO:0000256" key="3">
    <source>
        <dbReference type="ARBA" id="ARBA00022576"/>
    </source>
</evidence>
<evidence type="ECO:0000256" key="6">
    <source>
        <dbReference type="ARBA" id="ARBA00023125"/>
    </source>
</evidence>
<dbReference type="Gene3D" id="1.10.10.10">
    <property type="entry name" value="Winged helix-like DNA-binding domain superfamily/Winged helix DNA-binding domain"/>
    <property type="match status" value="1"/>
</dbReference>
<evidence type="ECO:0000256" key="4">
    <source>
        <dbReference type="ARBA" id="ARBA00022898"/>
    </source>
</evidence>
<evidence type="ECO:0000313" key="10">
    <source>
        <dbReference type="EMBL" id="ODP29838.1"/>
    </source>
</evidence>
<evidence type="ECO:0000256" key="5">
    <source>
        <dbReference type="ARBA" id="ARBA00023015"/>
    </source>
</evidence>
<dbReference type="GO" id="GO:0030170">
    <property type="term" value="F:pyridoxal phosphate binding"/>
    <property type="evidence" value="ECO:0007669"/>
    <property type="project" value="InterPro"/>
</dbReference>
<dbReference type="InterPro" id="IPR004839">
    <property type="entry name" value="Aminotransferase_I/II_large"/>
</dbReference>
<dbReference type="Pfam" id="PF00392">
    <property type="entry name" value="GntR"/>
    <property type="match status" value="1"/>
</dbReference>
<keyword evidence="3" id="KW-0032">Aminotransferase</keyword>
<dbReference type="GO" id="GO:0003677">
    <property type="term" value="F:DNA binding"/>
    <property type="evidence" value="ECO:0007669"/>
    <property type="project" value="UniProtKB-KW"/>
</dbReference>
<comment type="cofactor">
    <cofactor evidence="1">
        <name>pyridoxal 5'-phosphate</name>
        <dbReference type="ChEBI" id="CHEBI:597326"/>
    </cofactor>
</comment>
<dbReference type="InterPro" id="IPR000524">
    <property type="entry name" value="Tscrpt_reg_HTH_GntR"/>
</dbReference>
<dbReference type="SUPFAM" id="SSF46785">
    <property type="entry name" value="Winged helix' DNA-binding domain"/>
    <property type="match status" value="1"/>
</dbReference>
<dbReference type="GO" id="GO:0008483">
    <property type="term" value="F:transaminase activity"/>
    <property type="evidence" value="ECO:0007669"/>
    <property type="project" value="UniProtKB-KW"/>
</dbReference>
<dbReference type="InterPro" id="IPR051446">
    <property type="entry name" value="HTH_trans_reg/aminotransferase"/>
</dbReference>
<proteinExistence type="inferred from homology"/>
<dbReference type="SMART" id="SM00345">
    <property type="entry name" value="HTH_GNTR"/>
    <property type="match status" value="1"/>
</dbReference>
<dbReference type="CDD" id="cd00609">
    <property type="entry name" value="AAT_like"/>
    <property type="match status" value="1"/>
</dbReference>
<dbReference type="InterPro" id="IPR015421">
    <property type="entry name" value="PyrdxlP-dep_Trfase_major"/>
</dbReference>
<gene>
    <name evidence="10" type="ORF">PTI45_00816</name>
</gene>
<dbReference type="PRINTS" id="PR00035">
    <property type="entry name" value="HTHGNTR"/>
</dbReference>
<keyword evidence="7" id="KW-0804">Transcription</keyword>
<dbReference type="PANTHER" id="PTHR46577:SF1">
    <property type="entry name" value="HTH-TYPE TRANSCRIPTIONAL REGULATORY PROTEIN GABR"/>
    <property type="match status" value="1"/>
</dbReference>
<dbReference type="Pfam" id="PF00155">
    <property type="entry name" value="Aminotran_1_2"/>
    <property type="match status" value="1"/>
</dbReference>
<dbReference type="InterPro" id="IPR036388">
    <property type="entry name" value="WH-like_DNA-bd_sf"/>
</dbReference>
<dbReference type="InterPro" id="IPR015424">
    <property type="entry name" value="PyrdxlP-dep_Trfase"/>
</dbReference>
<evidence type="ECO:0000259" key="9">
    <source>
        <dbReference type="PROSITE" id="PS50949"/>
    </source>
</evidence>
<dbReference type="CDD" id="cd07377">
    <property type="entry name" value="WHTH_GntR"/>
    <property type="match status" value="1"/>
</dbReference>
<dbReference type="RefSeq" id="WP_069326274.1">
    <property type="nucleotide sequence ID" value="NZ_MDER01000028.1"/>
</dbReference>
<feature type="compositionally biased region" description="Basic and acidic residues" evidence="8">
    <location>
        <begin position="127"/>
        <end position="136"/>
    </location>
</feature>